<dbReference type="NCBIfam" id="TIGR01590">
    <property type="entry name" value="yir-bir-cir_Pla"/>
    <property type="match status" value="1"/>
</dbReference>
<dbReference type="Proteomes" id="UP000018538">
    <property type="component" value="Unassembled WGS sequence"/>
</dbReference>
<organism evidence="2 3">
    <name type="scientific">Plasmodium yoelii 17X</name>
    <dbReference type="NCBI Taxonomy" id="1323249"/>
    <lineage>
        <taxon>Eukaryota</taxon>
        <taxon>Sar</taxon>
        <taxon>Alveolata</taxon>
        <taxon>Apicomplexa</taxon>
        <taxon>Aconoidasida</taxon>
        <taxon>Haemosporida</taxon>
        <taxon>Plasmodiidae</taxon>
        <taxon>Plasmodium</taxon>
        <taxon>Plasmodium (Vinckeia)</taxon>
    </lineage>
</organism>
<proteinExistence type="predicted"/>
<evidence type="ECO:0000313" key="2">
    <source>
        <dbReference type="EMBL" id="ETB58700.1"/>
    </source>
</evidence>
<dbReference type="EMBL" id="KI635771">
    <property type="protein sequence ID" value="ETB58700.1"/>
    <property type="molecule type" value="Genomic_DNA"/>
</dbReference>
<dbReference type="AlphaFoldDB" id="V7PI61"/>
<evidence type="ECO:0000313" key="3">
    <source>
        <dbReference type="Proteomes" id="UP000018538"/>
    </source>
</evidence>
<dbReference type="Pfam" id="PF06022">
    <property type="entry name" value="Cir_Bir_Yir"/>
    <property type="match status" value="1"/>
</dbReference>
<gene>
    <name evidence="2" type="ORF">YYC_03752</name>
</gene>
<feature type="compositionally biased region" description="Polar residues" evidence="1">
    <location>
        <begin position="198"/>
        <end position="210"/>
    </location>
</feature>
<accession>V7PI61</accession>
<feature type="region of interest" description="Disordered" evidence="1">
    <location>
        <begin position="155"/>
        <end position="210"/>
    </location>
</feature>
<feature type="compositionally biased region" description="Polar residues" evidence="1">
    <location>
        <begin position="180"/>
        <end position="190"/>
    </location>
</feature>
<dbReference type="InterPro" id="IPR006477">
    <property type="entry name" value="Yir_bir_cir"/>
</dbReference>
<reference evidence="2 3" key="1">
    <citation type="submission" date="2013-11" db="EMBL/GenBank/DDBJ databases">
        <title>The Genome Sequence of Plasmodium yoelii 17X.</title>
        <authorList>
            <consortium name="The Broad Institute Genomics Platform"/>
            <consortium name="The Broad Institute Genome Sequencing Center for Infectious Disease"/>
            <person name="Neafsey D."/>
            <person name="Adams J."/>
            <person name="Walker B."/>
            <person name="Young S.K."/>
            <person name="Zeng Q."/>
            <person name="Gargeya S."/>
            <person name="Fitzgerald M."/>
            <person name="Haas B."/>
            <person name="Abouelleil A."/>
            <person name="Alvarado L."/>
            <person name="Chapman S.B."/>
            <person name="Gainer-Dewar J."/>
            <person name="Goldberg J."/>
            <person name="Griggs A."/>
            <person name="Gujja S."/>
            <person name="Hansen M."/>
            <person name="Howarth C."/>
            <person name="Imamovic A."/>
            <person name="Ireland A."/>
            <person name="Larimer J."/>
            <person name="McCowan C."/>
            <person name="Murphy C."/>
            <person name="Pearson M."/>
            <person name="Poon T.W."/>
            <person name="Priest M."/>
            <person name="Roberts A."/>
            <person name="Saif S."/>
            <person name="Shea T."/>
            <person name="Sykes S."/>
            <person name="Wortman J."/>
            <person name="Nusbaum C."/>
            <person name="Birren B."/>
        </authorList>
    </citation>
    <scope>NUCLEOTIDE SEQUENCE [LARGE SCALE GENOMIC DNA]</scope>
    <source>
        <strain evidence="2 3">17X</strain>
    </source>
</reference>
<feature type="non-terminal residue" evidence="2">
    <location>
        <position position="1"/>
    </location>
</feature>
<evidence type="ECO:0000256" key="1">
    <source>
        <dbReference type="SAM" id="MobiDB-lite"/>
    </source>
</evidence>
<evidence type="ECO:0008006" key="4">
    <source>
        <dbReference type="Google" id="ProtNLM"/>
    </source>
</evidence>
<protein>
    <recommendedName>
        <fullName evidence="4">Plasmodium variant antigen protein Cir/Yir/Bir</fullName>
    </recommendedName>
</protein>
<sequence>SGTSNYEDRYKAVVVCIMIWLSYKLSLNSHDEIKTLNEFYSKHIENDTQYTEHRTIDSIYDSYKEMIDEIKDYMDINISHMSKFYELLKPLCNMITAYTKKNNDSVFLQHANQFVNKYEELFNDDNNNDNNPHNKVLSVFSKYYNNFGSNTLFSNTPKNLPPLPTEKTGKKGEAVDSKATEITVSSSGTDKSNHVKENPSSNITLPGSSL</sequence>
<keyword evidence="3" id="KW-1185">Reference proteome</keyword>
<feature type="compositionally biased region" description="Basic and acidic residues" evidence="1">
    <location>
        <begin position="167"/>
        <end position="179"/>
    </location>
</feature>
<feature type="non-terminal residue" evidence="2">
    <location>
        <position position="210"/>
    </location>
</feature>
<name>V7PI61_PLAYE</name>